<accession>A0A8H3R2U7</accession>
<reference evidence="2" key="1">
    <citation type="submission" date="2019-10" db="EMBL/GenBank/DDBJ databases">
        <title>Conservation and host-specific expression of non-tandemly repeated heterogenous ribosome RNA gene in arbuscular mycorrhizal fungi.</title>
        <authorList>
            <person name="Maeda T."/>
            <person name="Kobayashi Y."/>
            <person name="Nakagawa T."/>
            <person name="Ezawa T."/>
            <person name="Yamaguchi K."/>
            <person name="Bino T."/>
            <person name="Nishimoto Y."/>
            <person name="Shigenobu S."/>
            <person name="Kawaguchi M."/>
        </authorList>
    </citation>
    <scope>NUCLEOTIDE SEQUENCE</scope>
    <source>
        <strain evidence="2">HR1</strain>
    </source>
</reference>
<evidence type="ECO:0000313" key="2">
    <source>
        <dbReference type="EMBL" id="GES98164.1"/>
    </source>
</evidence>
<keyword evidence="1" id="KW-1133">Transmembrane helix</keyword>
<proteinExistence type="predicted"/>
<sequence>MSRKCQIAISQTFSGQTDISMSISDHSFYRIVIFDVLALDALAPGALVFAIFVIFASNSPSNNCIFSSDSKYSLAFSSTLLQSSTITFEEIFSFNPFRSVFLTDKRFGCGPERATLSFTTDQTPSIGWSKEGQN</sequence>
<comment type="caution">
    <text evidence="2">The sequence shown here is derived from an EMBL/GenBank/DDBJ whole genome shotgun (WGS) entry which is preliminary data.</text>
</comment>
<keyword evidence="1" id="KW-0812">Transmembrane</keyword>
<dbReference type="AlphaFoldDB" id="A0A8H3R2U7"/>
<organism evidence="2 3">
    <name type="scientific">Rhizophagus clarus</name>
    <dbReference type="NCBI Taxonomy" id="94130"/>
    <lineage>
        <taxon>Eukaryota</taxon>
        <taxon>Fungi</taxon>
        <taxon>Fungi incertae sedis</taxon>
        <taxon>Mucoromycota</taxon>
        <taxon>Glomeromycotina</taxon>
        <taxon>Glomeromycetes</taxon>
        <taxon>Glomerales</taxon>
        <taxon>Glomeraceae</taxon>
        <taxon>Rhizophagus</taxon>
    </lineage>
</organism>
<name>A0A8H3R2U7_9GLOM</name>
<evidence type="ECO:0000313" key="3">
    <source>
        <dbReference type="Proteomes" id="UP000615446"/>
    </source>
</evidence>
<evidence type="ECO:0000256" key="1">
    <source>
        <dbReference type="SAM" id="Phobius"/>
    </source>
</evidence>
<keyword evidence="1" id="KW-0472">Membrane</keyword>
<dbReference type="OrthoDB" id="10522722at2759"/>
<gene>
    <name evidence="2" type="ORF">RCL2_002472400</name>
</gene>
<dbReference type="EMBL" id="BLAL01000262">
    <property type="protein sequence ID" value="GES98164.1"/>
    <property type="molecule type" value="Genomic_DNA"/>
</dbReference>
<dbReference type="Proteomes" id="UP000615446">
    <property type="component" value="Unassembled WGS sequence"/>
</dbReference>
<feature type="transmembrane region" description="Helical" evidence="1">
    <location>
        <begin position="31"/>
        <end position="55"/>
    </location>
</feature>
<protein>
    <submittedName>
        <fullName evidence="2">Uncharacterized protein</fullName>
    </submittedName>
</protein>